<dbReference type="AlphaFoldDB" id="A0A6V7GTI1"/>
<evidence type="ECO:0000313" key="3">
    <source>
        <dbReference type="Proteomes" id="UP000752696"/>
    </source>
</evidence>
<gene>
    <name evidence="2" type="ORF">MHI_LOCUS35163</name>
</gene>
<protein>
    <submittedName>
        <fullName evidence="2">Uncharacterized protein</fullName>
    </submittedName>
</protein>
<feature type="region of interest" description="Disordered" evidence="1">
    <location>
        <begin position="55"/>
        <end position="76"/>
    </location>
</feature>
<organism evidence="2 3">
    <name type="scientific">Heterotrigona itama</name>
    <dbReference type="NCBI Taxonomy" id="395501"/>
    <lineage>
        <taxon>Eukaryota</taxon>
        <taxon>Metazoa</taxon>
        <taxon>Ecdysozoa</taxon>
        <taxon>Arthropoda</taxon>
        <taxon>Hexapoda</taxon>
        <taxon>Insecta</taxon>
        <taxon>Pterygota</taxon>
        <taxon>Neoptera</taxon>
        <taxon>Endopterygota</taxon>
        <taxon>Hymenoptera</taxon>
        <taxon>Apocrita</taxon>
        <taxon>Aculeata</taxon>
        <taxon>Apoidea</taxon>
        <taxon>Anthophila</taxon>
        <taxon>Apidae</taxon>
        <taxon>Heterotrigona</taxon>
    </lineage>
</organism>
<feature type="non-terminal residue" evidence="2">
    <location>
        <position position="90"/>
    </location>
</feature>
<feature type="non-terminal residue" evidence="2">
    <location>
        <position position="1"/>
    </location>
</feature>
<name>A0A6V7GTI1_9HYME</name>
<evidence type="ECO:0000313" key="2">
    <source>
        <dbReference type="EMBL" id="CAD1468274.1"/>
    </source>
</evidence>
<dbReference type="EMBL" id="CAJDYZ010000322">
    <property type="protein sequence ID" value="CAD1468274.1"/>
    <property type="molecule type" value="Genomic_DNA"/>
</dbReference>
<accession>A0A6V7GTI1</accession>
<sequence length="90" mass="10559">HMLLNVIERHGNQPIECHGSYRRQGINTWSSTTFPEIHLLKRKIEDQIFQQKRKQKKMGMKRSAEFPPVPGTSACPRHYVDRIQSFELGN</sequence>
<comment type="caution">
    <text evidence="2">The sequence shown here is derived from an EMBL/GenBank/DDBJ whole genome shotgun (WGS) entry which is preliminary data.</text>
</comment>
<keyword evidence="3" id="KW-1185">Reference proteome</keyword>
<reference evidence="2" key="1">
    <citation type="submission" date="2020-07" db="EMBL/GenBank/DDBJ databases">
        <authorList>
            <person name="Nazaruddin N."/>
        </authorList>
    </citation>
    <scope>NUCLEOTIDE SEQUENCE</scope>
</reference>
<proteinExistence type="predicted"/>
<evidence type="ECO:0000256" key="1">
    <source>
        <dbReference type="SAM" id="MobiDB-lite"/>
    </source>
</evidence>
<dbReference type="Proteomes" id="UP000752696">
    <property type="component" value="Unassembled WGS sequence"/>
</dbReference>